<proteinExistence type="predicted"/>
<dbReference type="EMBL" id="FZMO01000522">
    <property type="protein sequence ID" value="SNQ50919.1"/>
    <property type="molecule type" value="Genomic_DNA"/>
</dbReference>
<keyword evidence="3" id="KW-1185">Reference proteome</keyword>
<organism evidence="2 3">
    <name type="scientific">Frankia canadensis</name>
    <dbReference type="NCBI Taxonomy" id="1836972"/>
    <lineage>
        <taxon>Bacteria</taxon>
        <taxon>Bacillati</taxon>
        <taxon>Actinomycetota</taxon>
        <taxon>Actinomycetes</taxon>
        <taxon>Frankiales</taxon>
        <taxon>Frankiaceae</taxon>
        <taxon>Frankia</taxon>
    </lineage>
</organism>
<reference evidence="2 3" key="1">
    <citation type="submission" date="2017-06" db="EMBL/GenBank/DDBJ databases">
        <authorList>
            <person name="Kim H.J."/>
            <person name="Triplett B.A."/>
        </authorList>
    </citation>
    <scope>NUCLEOTIDE SEQUENCE [LARGE SCALE GENOMIC DNA]</scope>
    <source>
        <strain evidence="2">FRACA_ARgP5</strain>
    </source>
</reference>
<feature type="compositionally biased region" description="Low complexity" evidence="1">
    <location>
        <begin position="1"/>
        <end position="16"/>
    </location>
</feature>
<accession>A0A2I2KZ35</accession>
<dbReference type="AlphaFoldDB" id="A0A2I2KZ35"/>
<dbReference type="Proteomes" id="UP000234331">
    <property type="component" value="Unassembled WGS sequence"/>
</dbReference>
<sequence>MPDEALAGRGLAGWAGSPRPVPVKPRDLTRGPGVGILYRPSIRMSMGNKSYPGYSASGGPAARRPGRTS</sequence>
<evidence type="ECO:0000313" key="2">
    <source>
        <dbReference type="EMBL" id="SNQ50919.1"/>
    </source>
</evidence>
<protein>
    <submittedName>
        <fullName evidence="2">Uncharacterized protein</fullName>
    </submittedName>
</protein>
<feature type="region of interest" description="Disordered" evidence="1">
    <location>
        <begin position="1"/>
        <end position="34"/>
    </location>
</feature>
<gene>
    <name evidence="2" type="ORF">FRACA_570003</name>
</gene>
<evidence type="ECO:0000313" key="3">
    <source>
        <dbReference type="Proteomes" id="UP000234331"/>
    </source>
</evidence>
<feature type="region of interest" description="Disordered" evidence="1">
    <location>
        <begin position="48"/>
        <end position="69"/>
    </location>
</feature>
<evidence type="ECO:0000256" key="1">
    <source>
        <dbReference type="SAM" id="MobiDB-lite"/>
    </source>
</evidence>
<name>A0A2I2KZ35_9ACTN</name>